<evidence type="ECO:0000313" key="3">
    <source>
        <dbReference type="Proteomes" id="UP001589906"/>
    </source>
</evidence>
<organism evidence="2 3">
    <name type="scientific">Brevundimonas balnearis</name>
    <dbReference type="NCBI Taxonomy" id="1572858"/>
    <lineage>
        <taxon>Bacteria</taxon>
        <taxon>Pseudomonadati</taxon>
        <taxon>Pseudomonadota</taxon>
        <taxon>Alphaproteobacteria</taxon>
        <taxon>Caulobacterales</taxon>
        <taxon>Caulobacteraceae</taxon>
        <taxon>Brevundimonas</taxon>
    </lineage>
</organism>
<reference evidence="2 3" key="1">
    <citation type="submission" date="2024-09" db="EMBL/GenBank/DDBJ databases">
        <authorList>
            <person name="Sun Q."/>
            <person name="Mori K."/>
        </authorList>
    </citation>
    <scope>NUCLEOTIDE SEQUENCE [LARGE SCALE GENOMIC DNA]</scope>
    <source>
        <strain evidence="2 3">NCAIM B.02621</strain>
    </source>
</reference>
<proteinExistence type="predicted"/>
<dbReference type="RefSeq" id="WP_376834921.1">
    <property type="nucleotide sequence ID" value="NZ_JBHLSW010000003.1"/>
</dbReference>
<feature type="compositionally biased region" description="Low complexity" evidence="1">
    <location>
        <begin position="26"/>
        <end position="41"/>
    </location>
</feature>
<feature type="compositionally biased region" description="Gly residues" evidence="1">
    <location>
        <begin position="42"/>
        <end position="55"/>
    </location>
</feature>
<accession>A0ABV6R2L3</accession>
<evidence type="ECO:0008006" key="4">
    <source>
        <dbReference type="Google" id="ProtNLM"/>
    </source>
</evidence>
<dbReference type="Proteomes" id="UP001589906">
    <property type="component" value="Unassembled WGS sequence"/>
</dbReference>
<protein>
    <recommendedName>
        <fullName evidence="4">Lipoprotein</fullName>
    </recommendedName>
</protein>
<evidence type="ECO:0000256" key="1">
    <source>
        <dbReference type="SAM" id="MobiDB-lite"/>
    </source>
</evidence>
<feature type="region of interest" description="Disordered" evidence="1">
    <location>
        <begin position="24"/>
        <end position="56"/>
    </location>
</feature>
<evidence type="ECO:0000313" key="2">
    <source>
        <dbReference type="EMBL" id="MFC0633247.1"/>
    </source>
</evidence>
<name>A0ABV6R2L3_9CAUL</name>
<comment type="caution">
    <text evidence="2">The sequence shown here is derived from an EMBL/GenBank/DDBJ whole genome shotgun (WGS) entry which is preliminary data.</text>
</comment>
<keyword evidence="3" id="KW-1185">Reference proteome</keyword>
<dbReference type="EMBL" id="JBHLSW010000003">
    <property type="protein sequence ID" value="MFC0633247.1"/>
    <property type="molecule type" value="Genomic_DNA"/>
</dbReference>
<sequence length="269" mass="26962">MSTFKRWTALGVGAALIAGCSEQGQPAAPAADPATPASTSGEGEGGEGGESGEGGVDVAAAATDPVVFLSALALVEAHVRAAEAAAIAGERQAAAEMFAHPVSEVLVDIAPAFQTLGVPSLDDRLIAASGAVANGADEATVRRHAREILAALDAAEARAPDGGAANPDVIARVISDQIDRAALQYATARGSEAYEPYLDGYGFRLTAEAWNEEEGAAVRRALPQAATAIDAALARVVAAYPQATRPANLTADPGALLAASSAVKLALSN</sequence>
<dbReference type="PROSITE" id="PS51257">
    <property type="entry name" value="PROKAR_LIPOPROTEIN"/>
    <property type="match status" value="1"/>
</dbReference>
<gene>
    <name evidence="2" type="ORF">ACFFGE_05055</name>
</gene>